<dbReference type="EMBL" id="LR796510">
    <property type="protein sequence ID" value="CAB4149224.1"/>
    <property type="molecule type" value="Genomic_DNA"/>
</dbReference>
<evidence type="ECO:0000313" key="3">
    <source>
        <dbReference type="EMBL" id="CAB4194434.1"/>
    </source>
</evidence>
<organism evidence="3">
    <name type="scientific">uncultured Caudovirales phage</name>
    <dbReference type="NCBI Taxonomy" id="2100421"/>
    <lineage>
        <taxon>Viruses</taxon>
        <taxon>Duplodnaviria</taxon>
        <taxon>Heunggongvirae</taxon>
        <taxon>Uroviricota</taxon>
        <taxon>Caudoviricetes</taxon>
        <taxon>Peduoviridae</taxon>
        <taxon>Maltschvirus</taxon>
        <taxon>Maltschvirus maltsch</taxon>
    </lineage>
</organism>
<evidence type="ECO:0000313" key="1">
    <source>
        <dbReference type="EMBL" id="CAB4149224.1"/>
    </source>
</evidence>
<reference evidence="3" key="1">
    <citation type="submission" date="2020-05" db="EMBL/GenBank/DDBJ databases">
        <authorList>
            <person name="Chiriac C."/>
            <person name="Salcher M."/>
            <person name="Ghai R."/>
            <person name="Kavagutti S V."/>
        </authorList>
    </citation>
    <scope>NUCLEOTIDE SEQUENCE</scope>
</reference>
<proteinExistence type="predicted"/>
<evidence type="ECO:0000313" key="2">
    <source>
        <dbReference type="EMBL" id="CAB4190777.1"/>
    </source>
</evidence>
<name>A0A6J5RRH1_9CAUD</name>
<dbReference type="EMBL" id="LR797211">
    <property type="protein sequence ID" value="CAB4194434.1"/>
    <property type="molecule type" value="Genomic_DNA"/>
</dbReference>
<sequence length="38" mass="4076">MPGPLTRSTRQPAMELRPDRALDIGDGTITMGIAHLGE</sequence>
<accession>A0A6J5RRH1</accession>
<gene>
    <name evidence="2" type="ORF">UFOVP1191_120</name>
    <name evidence="3" type="ORF">UFOVP1252_59</name>
    <name evidence="1" type="ORF">UFOVP529_62</name>
</gene>
<protein>
    <submittedName>
        <fullName evidence="3">Uncharacterized protein</fullName>
    </submittedName>
</protein>
<dbReference type="EMBL" id="LR797158">
    <property type="protein sequence ID" value="CAB4190777.1"/>
    <property type="molecule type" value="Genomic_DNA"/>
</dbReference>